<gene>
    <name evidence="6" type="ORF">SDC9_04701</name>
</gene>
<protein>
    <submittedName>
        <fullName evidence="6">Putative metallo-hydrolase</fullName>
        <ecNumber evidence="6">3.-.-.-</ecNumber>
    </submittedName>
</protein>
<dbReference type="GO" id="GO:0016787">
    <property type="term" value="F:hydrolase activity"/>
    <property type="evidence" value="ECO:0007669"/>
    <property type="project" value="UniProtKB-KW"/>
</dbReference>
<keyword evidence="2" id="KW-0479">Metal-binding</keyword>
<sequence length="201" mass="22409">MKIYQHYSVYGFSNGYVVCNEESMEALLVDPGEVTTTMIDQIENKAYSLKAALITHSHIHHCRGLKALMRIYDPVVYASNTKLFNIACKKPQDQQVFQEASFSIRAIAVPGHSQDSIVYDIDGCLFTGDAFHAGIIGKTTSAFNAKALYERLNLKLEHYPDDSLVFPGHGPPSTLGTEKKFNLGLREGFAESLKTSYDFFV</sequence>
<keyword evidence="4" id="KW-0862">Zinc</keyword>
<dbReference type="PANTHER" id="PTHR46233:SF3">
    <property type="entry name" value="HYDROXYACYLGLUTATHIONE HYDROLASE GLOC"/>
    <property type="match status" value="1"/>
</dbReference>
<proteinExistence type="predicted"/>
<dbReference type="InterPro" id="IPR036866">
    <property type="entry name" value="RibonucZ/Hydroxyglut_hydro"/>
</dbReference>
<organism evidence="6">
    <name type="scientific">bioreactor metagenome</name>
    <dbReference type="NCBI Taxonomy" id="1076179"/>
    <lineage>
        <taxon>unclassified sequences</taxon>
        <taxon>metagenomes</taxon>
        <taxon>ecological metagenomes</taxon>
    </lineage>
</organism>
<comment type="caution">
    <text evidence="6">The sequence shown here is derived from an EMBL/GenBank/DDBJ whole genome shotgun (WGS) entry which is preliminary data.</text>
</comment>
<keyword evidence="3 6" id="KW-0378">Hydrolase</keyword>
<dbReference type="Pfam" id="PF00753">
    <property type="entry name" value="Lactamase_B"/>
    <property type="match status" value="2"/>
</dbReference>
<dbReference type="EMBL" id="VSSQ01000008">
    <property type="protein sequence ID" value="MPL59153.1"/>
    <property type="molecule type" value="Genomic_DNA"/>
</dbReference>
<dbReference type="SUPFAM" id="SSF56281">
    <property type="entry name" value="Metallo-hydrolase/oxidoreductase"/>
    <property type="match status" value="1"/>
</dbReference>
<dbReference type="InterPro" id="IPR051453">
    <property type="entry name" value="MBL_Glyoxalase_II"/>
</dbReference>
<dbReference type="GO" id="GO:0046872">
    <property type="term" value="F:metal ion binding"/>
    <property type="evidence" value="ECO:0007669"/>
    <property type="project" value="UniProtKB-KW"/>
</dbReference>
<comment type="cofactor">
    <cofactor evidence="1">
        <name>Zn(2+)</name>
        <dbReference type="ChEBI" id="CHEBI:29105"/>
    </cofactor>
</comment>
<evidence type="ECO:0000256" key="3">
    <source>
        <dbReference type="ARBA" id="ARBA00022801"/>
    </source>
</evidence>
<name>A0A644SX08_9ZZZZ</name>
<dbReference type="InterPro" id="IPR001279">
    <property type="entry name" value="Metallo-B-lactamas"/>
</dbReference>
<evidence type="ECO:0000313" key="6">
    <source>
        <dbReference type="EMBL" id="MPL59153.1"/>
    </source>
</evidence>
<dbReference type="AlphaFoldDB" id="A0A644SX08"/>
<dbReference type="EC" id="3.-.-.-" evidence="6"/>
<accession>A0A644SX08</accession>
<evidence type="ECO:0000256" key="4">
    <source>
        <dbReference type="ARBA" id="ARBA00022833"/>
    </source>
</evidence>
<evidence type="ECO:0000256" key="1">
    <source>
        <dbReference type="ARBA" id="ARBA00001947"/>
    </source>
</evidence>
<dbReference type="SMART" id="SM00849">
    <property type="entry name" value="Lactamase_B"/>
    <property type="match status" value="1"/>
</dbReference>
<evidence type="ECO:0000259" key="5">
    <source>
        <dbReference type="SMART" id="SM00849"/>
    </source>
</evidence>
<reference evidence="6" key="1">
    <citation type="submission" date="2019-08" db="EMBL/GenBank/DDBJ databases">
        <authorList>
            <person name="Kucharzyk K."/>
            <person name="Murdoch R.W."/>
            <person name="Higgins S."/>
            <person name="Loffler F."/>
        </authorList>
    </citation>
    <scope>NUCLEOTIDE SEQUENCE</scope>
</reference>
<feature type="domain" description="Metallo-beta-lactamase" evidence="5">
    <location>
        <begin position="12"/>
        <end position="169"/>
    </location>
</feature>
<dbReference type="PANTHER" id="PTHR46233">
    <property type="entry name" value="HYDROXYACYLGLUTATHIONE HYDROLASE GLOC"/>
    <property type="match status" value="1"/>
</dbReference>
<dbReference type="Gene3D" id="3.60.15.10">
    <property type="entry name" value="Ribonuclease Z/Hydroxyacylglutathione hydrolase-like"/>
    <property type="match status" value="1"/>
</dbReference>
<evidence type="ECO:0000256" key="2">
    <source>
        <dbReference type="ARBA" id="ARBA00022723"/>
    </source>
</evidence>